<keyword evidence="5" id="KW-1185">Reference proteome</keyword>
<evidence type="ECO:0000313" key="4">
    <source>
        <dbReference type="EMBL" id="NEZ60044.1"/>
    </source>
</evidence>
<dbReference type="InterPro" id="IPR012334">
    <property type="entry name" value="Pectin_lyas_fold"/>
</dbReference>
<feature type="domain" description="Filamentous haemagglutinin FhaB/tRNA nuclease CdiA-like TPS" evidence="3">
    <location>
        <begin position="33"/>
        <end position="145"/>
    </location>
</feature>
<reference evidence="4 5" key="1">
    <citation type="journal article" date="2020" name="Microb. Ecol.">
        <title>Ecogenomics of the Marine Benthic Filamentous Cyanobacterium Adonisia.</title>
        <authorList>
            <person name="Walter J.M."/>
            <person name="Coutinho F.H."/>
            <person name="Leomil L."/>
            <person name="Hargreaves P.I."/>
            <person name="Campeao M.E."/>
            <person name="Vieira V.V."/>
            <person name="Silva B.S."/>
            <person name="Fistarol G.O."/>
            <person name="Salomon P.S."/>
            <person name="Sawabe T."/>
            <person name="Mino S."/>
            <person name="Hosokawa M."/>
            <person name="Miyashita H."/>
            <person name="Maruyama F."/>
            <person name="van Verk M.C."/>
            <person name="Dutilh B.E."/>
            <person name="Thompson C.C."/>
            <person name="Thompson F.L."/>
        </authorList>
    </citation>
    <scope>NUCLEOTIDE SEQUENCE [LARGE SCALE GENOMIC DNA]</scope>
    <source>
        <strain evidence="4 5">CCMR0081</strain>
    </source>
</reference>
<sequence>MVRLFNRHHTAAFLITLVGSTALTTTAQAQSITPADPATTVQQAGNQYQIDGGNLSGDNTILFHSFDQFGLLTGEAAQFSNPAVVENIIGRVIGGDSSIIDGLLSVGGDANLYLVNPAGVLFGENAQLNLGGSFSASTATGLAFGSEVFDALGTNDFNLFSGAPTGYVFANEVASAVVNTGNLAVTAGQSLTLLGGQVINTGQLSAPNGEILVMAVPGENRVRLSQTGSLLGLELETLPETGEPPGVDFAIATIPALLTGAADLGMATDITVNPDGTVSLSGSSLQTPVEAGTALVSGQLEADNGGNIGILGEQIALVDASVDASGETGGGTVLIGGDQLGQGSVPNATTTFIDETSVVRADARDNGDGGKIVAWGTNLLRIAGQLFARGGNNGGDGGFIETSGLTLLDIRTTPDITAANGAGGLWLLDPANIRIVDGTGATNVSPTNPFEVGALTTDATLGVELIESALAEGGNIEVRTTGDTPGEGNIILEVPLDYDNADADSSLRLIAEGEIQILADITDGQATRPEIRIGPDEVPETFEVPDPNDLDLTLEANEQITVDGDISLGDGTLIIESFQGDINVTGNLITSSGDVDIQASEGSVTISTPIQTAQARLTESVEFLTSPLGGGDITIQADGAVNINNIVTSAISAGGDIFIESQTSIQVGEIDTSTLNGSEIAQLAGNVDLIADSDIVFSSIDASSATAEGGEVNIESFDGFVRGIGVLLPSSTTILTEGGNTNGNITISHNGGSTETPFIIGGGSAVNGTEGDITTGTLTLSDVVIEEPFDGGEDIGNIKILTEIAPSPPPPPPEEEPEEPDNVTDPLVDEDVRSNPLPVDVGQSGTSTVEQQFAQLEDRLTSEFNDYLQLDLDPSTETVELVNAQRQLLTIQQQTGRRPALVYAVFGLDGETDEAGNVLTIPDPSAPLELFLITAEGDPVFIALDVTRQEILTMAQRLRRQVSIPTRAGRRDTSYLRSAQQLYQWLIAPMQTHLEAQNIDTLSFVTDAGLRSLPLATLHDGENFIIQNYNIGLMPSLSLTDLTYQDISNVSALIAGTSTFVDQAALPGVPVELDAIASEWTSKVLEGSAFSVNQLKGERQQSPYGIIHLATHGEFNVGDLSKSYLYLYNERLSLDQMRTLGLNQPPVELLTLSACQTALGNRSAELGFAGFAVLAGAKTSIASLWNVSDAASAALMIEFYRQLQESQPIIKADALRQAQLAMIRGDIFVDGDQLKGLGEAQKLPVELVIEGQRDFSHPYYWAAFSLVGSPW</sequence>
<dbReference type="SUPFAM" id="SSF51126">
    <property type="entry name" value="Pectin lyase-like"/>
    <property type="match status" value="1"/>
</dbReference>
<dbReference type="AlphaFoldDB" id="A0A6M0RUY6"/>
<feature type="chain" id="PRO_5026712648" evidence="2">
    <location>
        <begin position="30"/>
        <end position="1271"/>
    </location>
</feature>
<name>A0A6M0RUY6_9CYAN</name>
<dbReference type="InterPro" id="IPR011050">
    <property type="entry name" value="Pectin_lyase_fold/virulence"/>
</dbReference>
<dbReference type="Pfam" id="PF12770">
    <property type="entry name" value="CHAT"/>
    <property type="match status" value="1"/>
</dbReference>
<dbReference type="RefSeq" id="WP_163702760.1">
    <property type="nucleotide sequence ID" value="NZ_QXHD01000004.1"/>
</dbReference>
<accession>A0A6M0RUY6</accession>
<comment type="caution">
    <text evidence="4">The sequence shown here is derived from an EMBL/GenBank/DDBJ whole genome shotgun (WGS) entry which is preliminary data.</text>
</comment>
<dbReference type="Gene3D" id="2.160.20.10">
    <property type="entry name" value="Single-stranded right-handed beta-helix, Pectin lyase-like"/>
    <property type="match status" value="1"/>
</dbReference>
<dbReference type="Proteomes" id="UP000481033">
    <property type="component" value="Unassembled WGS sequence"/>
</dbReference>
<dbReference type="InterPro" id="IPR008638">
    <property type="entry name" value="FhaB/CdiA-like_TPS"/>
</dbReference>
<evidence type="ECO:0000259" key="3">
    <source>
        <dbReference type="SMART" id="SM00912"/>
    </source>
</evidence>
<feature type="region of interest" description="Disordered" evidence="1">
    <location>
        <begin position="802"/>
        <end position="830"/>
    </location>
</feature>
<keyword evidence="2" id="KW-0732">Signal</keyword>
<organism evidence="4 5">
    <name type="scientific">Adonisia turfae CCMR0081</name>
    <dbReference type="NCBI Taxonomy" id="2292702"/>
    <lineage>
        <taxon>Bacteria</taxon>
        <taxon>Bacillati</taxon>
        <taxon>Cyanobacteriota</taxon>
        <taxon>Adonisia</taxon>
        <taxon>Adonisia turfae</taxon>
    </lineage>
</organism>
<dbReference type="EMBL" id="QXHD01000004">
    <property type="protein sequence ID" value="NEZ60044.1"/>
    <property type="molecule type" value="Genomic_DNA"/>
</dbReference>
<evidence type="ECO:0000256" key="2">
    <source>
        <dbReference type="SAM" id="SignalP"/>
    </source>
</evidence>
<dbReference type="Pfam" id="PF05860">
    <property type="entry name" value="TPS"/>
    <property type="match status" value="1"/>
</dbReference>
<evidence type="ECO:0000313" key="5">
    <source>
        <dbReference type="Proteomes" id="UP000481033"/>
    </source>
</evidence>
<proteinExistence type="predicted"/>
<dbReference type="SMART" id="SM00912">
    <property type="entry name" value="Haemagg_act"/>
    <property type="match status" value="1"/>
</dbReference>
<feature type="compositionally biased region" description="Acidic residues" evidence="1">
    <location>
        <begin position="813"/>
        <end position="822"/>
    </location>
</feature>
<dbReference type="NCBIfam" id="TIGR01901">
    <property type="entry name" value="adhes_NPXG"/>
    <property type="match status" value="1"/>
</dbReference>
<evidence type="ECO:0000256" key="1">
    <source>
        <dbReference type="SAM" id="MobiDB-lite"/>
    </source>
</evidence>
<feature type="signal peptide" evidence="2">
    <location>
        <begin position="1"/>
        <end position="29"/>
    </location>
</feature>
<dbReference type="InterPro" id="IPR024983">
    <property type="entry name" value="CHAT_dom"/>
</dbReference>
<protein>
    <submittedName>
        <fullName evidence="4">CHAT domain-containing protein</fullName>
    </submittedName>
</protein>
<gene>
    <name evidence="4" type="ORF">DXZ20_31255</name>
</gene>